<dbReference type="EnsemblBacteria" id="ABF43262">
    <property type="protein sequence ID" value="ABF43262"/>
    <property type="gene ID" value="Acid345_4262"/>
</dbReference>
<dbReference type="OrthoDB" id="3232804at2"/>
<proteinExistence type="predicted"/>
<dbReference type="KEGG" id="aba:Acid345_4262"/>
<accession>Q1IIN8</accession>
<feature type="region of interest" description="Disordered" evidence="1">
    <location>
        <begin position="110"/>
        <end position="132"/>
    </location>
</feature>
<dbReference type="RefSeq" id="WP_011525053.1">
    <property type="nucleotide sequence ID" value="NC_008009.1"/>
</dbReference>
<dbReference type="Proteomes" id="UP000002432">
    <property type="component" value="Chromosome"/>
</dbReference>
<reference evidence="3 4" key="2">
    <citation type="journal article" date="2009" name="Appl. Environ. Microbiol.">
        <title>Three genomes from the phylum Acidobacteria provide insight into the lifestyles of these microorganisms in soils.</title>
        <authorList>
            <person name="Ward N.L."/>
            <person name="Challacombe J.F."/>
            <person name="Janssen P.H."/>
            <person name="Henrissat B."/>
            <person name="Coutinho P.M."/>
            <person name="Wu M."/>
            <person name="Xie G."/>
            <person name="Haft D.H."/>
            <person name="Sait M."/>
            <person name="Badger J."/>
            <person name="Barabote R.D."/>
            <person name="Bradley B."/>
            <person name="Brettin T.S."/>
            <person name="Brinkac L.M."/>
            <person name="Bruce D."/>
            <person name="Creasy T."/>
            <person name="Daugherty S.C."/>
            <person name="Davidsen T.M."/>
            <person name="DeBoy R.T."/>
            <person name="Detter J.C."/>
            <person name="Dodson R.J."/>
            <person name="Durkin A.S."/>
            <person name="Ganapathy A."/>
            <person name="Gwinn-Giglio M."/>
            <person name="Han C.S."/>
            <person name="Khouri H."/>
            <person name="Kiss H."/>
            <person name="Kothari S.P."/>
            <person name="Madupu R."/>
            <person name="Nelson K.E."/>
            <person name="Nelson W.C."/>
            <person name="Paulsen I."/>
            <person name="Penn K."/>
            <person name="Ren Q."/>
            <person name="Rosovitz M.J."/>
            <person name="Selengut J.D."/>
            <person name="Shrivastava S."/>
            <person name="Sullivan S.A."/>
            <person name="Tapia R."/>
            <person name="Thompson L.S."/>
            <person name="Watkins K.L."/>
            <person name="Yang Q."/>
            <person name="Yu C."/>
            <person name="Zafar N."/>
            <person name="Zhou L."/>
            <person name="Kuske C.R."/>
        </authorList>
    </citation>
    <scope>NUCLEOTIDE SEQUENCE [LARGE SCALE GENOMIC DNA]</scope>
    <source>
        <strain evidence="3 4">Ellin345</strain>
    </source>
</reference>
<dbReference type="AlphaFoldDB" id="Q1IIN8"/>
<evidence type="ECO:0000313" key="2">
    <source>
        <dbReference type="EMBL" id="ABF43254.1"/>
    </source>
</evidence>
<gene>
    <name evidence="2" type="ordered locus">Acid345_4254</name>
    <name evidence="3" type="ordered locus">Acid345_4262</name>
</gene>
<evidence type="ECO:0000256" key="1">
    <source>
        <dbReference type="SAM" id="MobiDB-lite"/>
    </source>
</evidence>
<dbReference type="KEGG" id="aba:Acid345_4254"/>
<keyword evidence="4" id="KW-1185">Reference proteome</keyword>
<dbReference type="HOGENOM" id="CLU_1914305_0_0_0"/>
<evidence type="ECO:0000313" key="4">
    <source>
        <dbReference type="Proteomes" id="UP000002432"/>
    </source>
</evidence>
<sequence length="132" mass="15118">MVNVSDTLRDYRRCLRKRRYQTREAAEQKARKASTRTGEVIHSYHCGLCGLWHIGKQRPPKGQTIEVPGGRLCWLCGDPIPRERLEKSSHAHPTFTCSPRCSKLRKRFLAKQRRMKKAREDLGPKGSSGTSS</sequence>
<dbReference type="EnsemblBacteria" id="ABF43254">
    <property type="protein sequence ID" value="ABF43254"/>
    <property type="gene ID" value="Acid345_4254"/>
</dbReference>
<protein>
    <submittedName>
        <fullName evidence="3">Uncharacterized protein</fullName>
    </submittedName>
</protein>
<name>Q1IIN8_KORVE</name>
<reference evidence="3" key="1">
    <citation type="submission" date="2006-04" db="EMBL/GenBank/DDBJ databases">
        <title>Complete sequence of Candidatus Koribacter versatilis Ellin345.</title>
        <authorList>
            <consortium name="US DOE Joint Genome Institute"/>
            <person name="Copeland A."/>
            <person name="Lucas S."/>
            <person name="Lapidus A."/>
            <person name="Barry K."/>
            <person name="Detter J.C."/>
            <person name="Glavina del Rio T."/>
            <person name="Hammon N."/>
            <person name="Israni S."/>
            <person name="Dalin E."/>
            <person name="Tice H."/>
            <person name="Pitluck S."/>
            <person name="Brettin T."/>
            <person name="Bruce D."/>
            <person name="Han C."/>
            <person name="Tapia R."/>
            <person name="Kiss H."/>
            <person name="Gilna P."/>
            <person name="Schmutz J."/>
            <person name="Larimer F."/>
            <person name="Land M."/>
            <person name="Hauser L."/>
            <person name="Kyrpides N."/>
            <person name="Lykidis A."/>
            <person name="Kuske C."/>
            <person name="Janssen P.H."/>
            <person name="Richardson P."/>
        </authorList>
    </citation>
    <scope>NUCLEOTIDE SEQUENCE</scope>
    <source>
        <strain evidence="3">Ellin345</strain>
    </source>
</reference>
<evidence type="ECO:0000313" key="3">
    <source>
        <dbReference type="EMBL" id="ABF43262.1"/>
    </source>
</evidence>
<dbReference type="EMBL" id="CP000360">
    <property type="protein sequence ID" value="ABF43262.1"/>
    <property type="molecule type" value="Genomic_DNA"/>
</dbReference>
<organism evidence="3 4">
    <name type="scientific">Koribacter versatilis (strain Ellin345)</name>
    <dbReference type="NCBI Taxonomy" id="204669"/>
    <lineage>
        <taxon>Bacteria</taxon>
        <taxon>Pseudomonadati</taxon>
        <taxon>Acidobacteriota</taxon>
        <taxon>Terriglobia</taxon>
        <taxon>Terriglobales</taxon>
        <taxon>Candidatus Korobacteraceae</taxon>
        <taxon>Candidatus Korobacter</taxon>
    </lineage>
</organism>
<dbReference type="EMBL" id="CP000360">
    <property type="protein sequence ID" value="ABF43254.1"/>
    <property type="molecule type" value="Genomic_DNA"/>
</dbReference>